<comment type="similarity">
    <text evidence="1 7">Belongs to the RecO family.</text>
</comment>
<protein>
    <recommendedName>
        <fullName evidence="2 7">DNA repair protein RecO</fullName>
    </recommendedName>
    <alternativeName>
        <fullName evidence="6 7">Recombination protein O</fullName>
    </alternativeName>
</protein>
<dbReference type="Gene3D" id="6.20.220.20">
    <property type="entry name" value="Recombination protein O, zinc-binding domain"/>
    <property type="match status" value="1"/>
</dbReference>
<dbReference type="GO" id="GO:0006310">
    <property type="term" value="P:DNA recombination"/>
    <property type="evidence" value="ECO:0007669"/>
    <property type="project" value="UniProtKB-UniRule"/>
</dbReference>
<dbReference type="InterPro" id="IPR003717">
    <property type="entry name" value="RecO"/>
</dbReference>
<accession>A0A3D2X3Z2</accession>
<dbReference type="HAMAP" id="MF_00201">
    <property type="entry name" value="RecO"/>
    <property type="match status" value="1"/>
</dbReference>
<keyword evidence="5 7" id="KW-0234">DNA repair</keyword>
<keyword evidence="4 7" id="KW-0233">DNA recombination</keyword>
<proteinExistence type="inferred from homology"/>
<dbReference type="PANTHER" id="PTHR33991">
    <property type="entry name" value="DNA REPAIR PROTEIN RECO"/>
    <property type="match status" value="1"/>
</dbReference>
<evidence type="ECO:0000313" key="10">
    <source>
        <dbReference type="Proteomes" id="UP000262969"/>
    </source>
</evidence>
<keyword evidence="3 7" id="KW-0227">DNA damage</keyword>
<dbReference type="Gene3D" id="1.20.1440.120">
    <property type="entry name" value="Recombination protein O, C-terminal domain"/>
    <property type="match status" value="1"/>
</dbReference>
<dbReference type="PANTHER" id="PTHR33991:SF1">
    <property type="entry name" value="DNA REPAIR PROTEIN RECO"/>
    <property type="match status" value="1"/>
</dbReference>
<evidence type="ECO:0000256" key="7">
    <source>
        <dbReference type="HAMAP-Rule" id="MF_00201"/>
    </source>
</evidence>
<name>A0A3D2X3Z2_9FIRM</name>
<dbReference type="NCBIfam" id="TIGR00613">
    <property type="entry name" value="reco"/>
    <property type="match status" value="1"/>
</dbReference>
<feature type="domain" description="DNA replication/recombination mediator RecO N-terminal" evidence="8">
    <location>
        <begin position="2"/>
        <end position="80"/>
    </location>
</feature>
<dbReference type="Proteomes" id="UP000262969">
    <property type="component" value="Unassembled WGS sequence"/>
</dbReference>
<dbReference type="InterPro" id="IPR042242">
    <property type="entry name" value="RecO_C"/>
</dbReference>
<dbReference type="InterPro" id="IPR037278">
    <property type="entry name" value="ARFGAP/RecO"/>
</dbReference>
<dbReference type="Gene3D" id="2.40.50.140">
    <property type="entry name" value="Nucleic acid-binding proteins"/>
    <property type="match status" value="1"/>
</dbReference>
<dbReference type="InterPro" id="IPR012340">
    <property type="entry name" value="NA-bd_OB-fold"/>
</dbReference>
<dbReference type="GO" id="GO:0006302">
    <property type="term" value="P:double-strand break repair"/>
    <property type="evidence" value="ECO:0007669"/>
    <property type="project" value="TreeGrafter"/>
</dbReference>
<evidence type="ECO:0000256" key="4">
    <source>
        <dbReference type="ARBA" id="ARBA00023172"/>
    </source>
</evidence>
<sequence>MTGTVTVTGIVLATIPIGDYDKRLTILTKERGKIGAFAKGARRPNSALLACSQPFTFGEFQLYEGRNSYNIQSVNIKNYFGELREDISYVYYGLYFCEFTDYMTREGNDETEMLKLLYQSLRALLNQHIGTKLVRYIFELKIISLGGEAPQVFECLNCGTKENLSRFSASAGGCFCESCRHKATDGKRILTSTLYALQYIISADVEKLYNFTVTEEVFRELKQIIDCYREDRIEHRMKSLELLSIL</sequence>
<dbReference type="SUPFAM" id="SSF57863">
    <property type="entry name" value="ArfGap/RecO-like zinc finger"/>
    <property type="match status" value="1"/>
</dbReference>
<organism evidence="9 10">
    <name type="scientific">Lachnoclostridium phytofermentans</name>
    <dbReference type="NCBI Taxonomy" id="66219"/>
    <lineage>
        <taxon>Bacteria</taxon>
        <taxon>Bacillati</taxon>
        <taxon>Bacillota</taxon>
        <taxon>Clostridia</taxon>
        <taxon>Lachnospirales</taxon>
        <taxon>Lachnospiraceae</taxon>
    </lineage>
</organism>
<dbReference type="Pfam" id="PF02565">
    <property type="entry name" value="RecO_C"/>
    <property type="match status" value="1"/>
</dbReference>
<evidence type="ECO:0000256" key="1">
    <source>
        <dbReference type="ARBA" id="ARBA00007452"/>
    </source>
</evidence>
<dbReference type="InterPro" id="IPR022572">
    <property type="entry name" value="DNA_rep/recomb_RecO_N"/>
</dbReference>
<evidence type="ECO:0000256" key="5">
    <source>
        <dbReference type="ARBA" id="ARBA00023204"/>
    </source>
</evidence>
<dbReference type="EMBL" id="DPVV01000190">
    <property type="protein sequence ID" value="HCL01880.1"/>
    <property type="molecule type" value="Genomic_DNA"/>
</dbReference>
<evidence type="ECO:0000256" key="3">
    <source>
        <dbReference type="ARBA" id="ARBA00022763"/>
    </source>
</evidence>
<dbReference type="Pfam" id="PF11967">
    <property type="entry name" value="RecO_N"/>
    <property type="match status" value="1"/>
</dbReference>
<dbReference type="AlphaFoldDB" id="A0A3D2X3Z2"/>
<dbReference type="SUPFAM" id="SSF50249">
    <property type="entry name" value="Nucleic acid-binding proteins"/>
    <property type="match status" value="1"/>
</dbReference>
<evidence type="ECO:0000259" key="8">
    <source>
        <dbReference type="Pfam" id="PF11967"/>
    </source>
</evidence>
<evidence type="ECO:0000256" key="2">
    <source>
        <dbReference type="ARBA" id="ARBA00021310"/>
    </source>
</evidence>
<dbReference type="GO" id="GO:0043590">
    <property type="term" value="C:bacterial nucleoid"/>
    <property type="evidence" value="ECO:0007669"/>
    <property type="project" value="TreeGrafter"/>
</dbReference>
<reference evidence="9 10" key="1">
    <citation type="journal article" date="2018" name="Nat. Biotechnol.">
        <title>A standardized bacterial taxonomy based on genome phylogeny substantially revises the tree of life.</title>
        <authorList>
            <person name="Parks D.H."/>
            <person name="Chuvochina M."/>
            <person name="Waite D.W."/>
            <person name="Rinke C."/>
            <person name="Skarshewski A."/>
            <person name="Chaumeil P.A."/>
            <person name="Hugenholtz P."/>
        </authorList>
    </citation>
    <scope>NUCLEOTIDE SEQUENCE [LARGE SCALE GENOMIC DNA]</scope>
    <source>
        <strain evidence="9">UBA11728</strain>
    </source>
</reference>
<gene>
    <name evidence="7 9" type="primary">recO</name>
    <name evidence="9" type="ORF">DHW61_05595</name>
</gene>
<evidence type="ECO:0000313" key="9">
    <source>
        <dbReference type="EMBL" id="HCL01880.1"/>
    </source>
</evidence>
<evidence type="ECO:0000256" key="6">
    <source>
        <dbReference type="ARBA" id="ARBA00033409"/>
    </source>
</evidence>
<comment type="caution">
    <text evidence="9">The sequence shown here is derived from an EMBL/GenBank/DDBJ whole genome shotgun (WGS) entry which is preliminary data.</text>
</comment>
<comment type="function">
    <text evidence="7">Involved in DNA repair and RecF pathway recombination.</text>
</comment>